<sequence>MVPRFIDRQADSVRCWFSRCHDSYPVARLNQPGKRIGKPRMSLEVVHNCHDVPFEQRTFADLLLATKVVEAGEDRARAAYEQAERNPDTPTRRGFAENATRRAIHESQIASKLRGDYLSWPYVDRIQLELEADGKQITSGNLTQWRARECKRLGIPISAFNDRKLRDIASQLDANANSEPQDQQTAPPTSSDPLVQQFVVVATEMIERIDECETEDWTKGLGQLAKRLTELQRMLNWGESPAFSIVEFVRDDNTEEFWSGQLASSKPAAERWAKDATYLLFFEWTEPSYAHGLSSPSGSEGILYKRFADGTVIDSRKKRSADATQILRRWIRFAKNWQFISPTTATPLLSKPTAPADQIGENNTTSVQKSPETEVPRIQQYDEAISNYGPGDWAKDSESADGLDISNKAWRLRSGNQKKGELFGEMLVDERGWYKPKSSTEIVFKLINEQWFYLTASHNKSLKDFFSKFNSK</sequence>
<dbReference type="EnsemblBacteria" id="CAD77458">
    <property type="protein sequence ID" value="CAD77458"/>
    <property type="gene ID" value="RB12219"/>
</dbReference>
<dbReference type="OrthoDB" id="10017527at2"/>
<dbReference type="Proteomes" id="UP000001025">
    <property type="component" value="Chromosome"/>
</dbReference>
<dbReference type="AlphaFoldDB" id="Q7UJ02"/>
<evidence type="ECO:0000256" key="1">
    <source>
        <dbReference type="SAM" id="MobiDB-lite"/>
    </source>
</evidence>
<dbReference type="InParanoid" id="Q7UJ02"/>
<feature type="compositionally biased region" description="Polar residues" evidence="1">
    <location>
        <begin position="360"/>
        <end position="370"/>
    </location>
</feature>
<feature type="region of interest" description="Disordered" evidence="1">
    <location>
        <begin position="352"/>
        <end position="374"/>
    </location>
</feature>
<organism evidence="2 3">
    <name type="scientific">Rhodopirellula baltica (strain DSM 10527 / NCIMB 13988 / SH1)</name>
    <dbReference type="NCBI Taxonomy" id="243090"/>
    <lineage>
        <taxon>Bacteria</taxon>
        <taxon>Pseudomonadati</taxon>
        <taxon>Planctomycetota</taxon>
        <taxon>Planctomycetia</taxon>
        <taxon>Pirellulales</taxon>
        <taxon>Pirellulaceae</taxon>
        <taxon>Rhodopirellula</taxon>
    </lineage>
</organism>
<name>Q7UJ02_RHOBA</name>
<proteinExistence type="predicted"/>
<dbReference type="STRING" id="243090.RB12219"/>
<dbReference type="KEGG" id="rba:RB12219"/>
<dbReference type="PATRIC" id="fig|243090.15.peg.5902"/>
<evidence type="ECO:0000313" key="2">
    <source>
        <dbReference type="EMBL" id="CAD77458.1"/>
    </source>
</evidence>
<reference evidence="2 3" key="1">
    <citation type="journal article" date="2003" name="Proc. Natl. Acad. Sci. U.S.A.">
        <title>Complete genome sequence of the marine planctomycete Pirellula sp. strain 1.</title>
        <authorList>
            <person name="Gloeckner F.O."/>
            <person name="Kube M."/>
            <person name="Bauer M."/>
            <person name="Teeling H."/>
            <person name="Lombardot T."/>
            <person name="Ludwig W."/>
            <person name="Gade D."/>
            <person name="Beck A."/>
            <person name="Borzym K."/>
            <person name="Heitmann K."/>
            <person name="Rabus R."/>
            <person name="Schlesner H."/>
            <person name="Amann R."/>
            <person name="Reinhardt R."/>
        </authorList>
    </citation>
    <scope>NUCLEOTIDE SEQUENCE [LARGE SCALE GENOMIC DNA]</scope>
    <source>
        <strain evidence="3">DSM 10527 / NCIMB 13988 / SH1</strain>
    </source>
</reference>
<dbReference type="HOGENOM" id="CLU_578561_0_0_0"/>
<dbReference type="EMBL" id="BX294154">
    <property type="protein sequence ID" value="CAD77458.1"/>
    <property type="molecule type" value="Genomic_DNA"/>
</dbReference>
<protein>
    <submittedName>
        <fullName evidence="2">Uncharacterized protein</fullName>
    </submittedName>
</protein>
<evidence type="ECO:0000313" key="3">
    <source>
        <dbReference type="Proteomes" id="UP000001025"/>
    </source>
</evidence>
<gene>
    <name evidence="2" type="ordered locus">RB12219</name>
</gene>
<keyword evidence="3" id="KW-1185">Reference proteome</keyword>
<accession>Q7UJ02</accession>